<protein>
    <recommendedName>
        <fullName evidence="2">Peptidoglycan binding-like domain-containing protein</fullName>
    </recommendedName>
</protein>
<accession>A0A8J3XPY6</accession>
<reference evidence="3" key="1">
    <citation type="submission" date="2021-01" db="EMBL/GenBank/DDBJ databases">
        <title>Whole genome shotgun sequence of Planotetraspora silvatica NBRC 100141.</title>
        <authorList>
            <person name="Komaki H."/>
            <person name="Tamura T."/>
        </authorList>
    </citation>
    <scope>NUCLEOTIDE SEQUENCE</scope>
    <source>
        <strain evidence="3">NBRC 100141</strain>
    </source>
</reference>
<feature type="transmembrane region" description="Helical" evidence="1">
    <location>
        <begin position="6"/>
        <end position="26"/>
    </location>
</feature>
<dbReference type="InterPro" id="IPR036365">
    <property type="entry name" value="PGBD-like_sf"/>
</dbReference>
<dbReference type="Pfam" id="PF01471">
    <property type="entry name" value="PG_binding_1"/>
    <property type="match status" value="2"/>
</dbReference>
<evidence type="ECO:0000256" key="1">
    <source>
        <dbReference type="SAM" id="Phobius"/>
    </source>
</evidence>
<name>A0A8J3XPY6_9ACTN</name>
<keyword evidence="1" id="KW-0472">Membrane</keyword>
<dbReference type="AlphaFoldDB" id="A0A8J3XPY6"/>
<proteinExistence type="predicted"/>
<evidence type="ECO:0000313" key="4">
    <source>
        <dbReference type="Proteomes" id="UP000644610"/>
    </source>
</evidence>
<sequence length="384" mass="42394">MADQRILLGLGFFLTSVAGGVLTYLFQRRTWAHQHEVEREEREHQRVVELQEQERQQAIKIFEEISTLLDKRLYRMRLVHWAARRRVKGSDHDGLAAALDGYREVLLDWNDNLNRGMALIEAYFGGDLREQLEELYDHYAAVGRGLDQFVGDVGTVPVDDLEVPPLGHRLDRLSTEVYVLNLRMLHLLQQGKLGQSAPRVASPAAAQPVLRFGDQGPAVRHLQRALRRAGHVPQHIDGLFGRDTEQALRAFQGAHGLAPDGVCGPDTWAELPTGGAMPVLSEGTGGEIVVRLQAALTEYAAGRWITTPGRIDGVFGPSTRVAVQAFQRWHGLSERGVVEPHTWAADLGAGDITLEAGVGLRFVSDGAKPWYAPEGRSNDPAAPD</sequence>
<organism evidence="3 4">
    <name type="scientific">Planotetraspora silvatica</name>
    <dbReference type="NCBI Taxonomy" id="234614"/>
    <lineage>
        <taxon>Bacteria</taxon>
        <taxon>Bacillati</taxon>
        <taxon>Actinomycetota</taxon>
        <taxon>Actinomycetes</taxon>
        <taxon>Streptosporangiales</taxon>
        <taxon>Streptosporangiaceae</taxon>
        <taxon>Planotetraspora</taxon>
    </lineage>
</organism>
<dbReference type="SUPFAM" id="SSF47090">
    <property type="entry name" value="PGBD-like"/>
    <property type="match status" value="2"/>
</dbReference>
<dbReference type="EMBL" id="BOOQ01000050">
    <property type="protein sequence ID" value="GII50227.1"/>
    <property type="molecule type" value="Genomic_DNA"/>
</dbReference>
<dbReference type="InterPro" id="IPR002477">
    <property type="entry name" value="Peptidoglycan-bd-like"/>
</dbReference>
<dbReference type="RefSeq" id="WP_203979723.1">
    <property type="nucleotide sequence ID" value="NZ_BAAAKY010000014.1"/>
</dbReference>
<feature type="domain" description="Peptidoglycan binding-like" evidence="2">
    <location>
        <begin position="215"/>
        <end position="271"/>
    </location>
</feature>
<dbReference type="Gene3D" id="1.10.101.10">
    <property type="entry name" value="PGBD-like superfamily/PGBD"/>
    <property type="match status" value="2"/>
</dbReference>
<gene>
    <name evidence="3" type="ORF">Psi02_66510</name>
</gene>
<evidence type="ECO:0000313" key="3">
    <source>
        <dbReference type="EMBL" id="GII50227.1"/>
    </source>
</evidence>
<dbReference type="InterPro" id="IPR036366">
    <property type="entry name" value="PGBDSf"/>
</dbReference>
<keyword evidence="1" id="KW-1133">Transmembrane helix</keyword>
<evidence type="ECO:0000259" key="2">
    <source>
        <dbReference type="Pfam" id="PF01471"/>
    </source>
</evidence>
<feature type="domain" description="Peptidoglycan binding-like" evidence="2">
    <location>
        <begin position="286"/>
        <end position="345"/>
    </location>
</feature>
<keyword evidence="1" id="KW-0812">Transmembrane</keyword>
<keyword evidence="4" id="KW-1185">Reference proteome</keyword>
<comment type="caution">
    <text evidence="3">The sequence shown here is derived from an EMBL/GenBank/DDBJ whole genome shotgun (WGS) entry which is preliminary data.</text>
</comment>
<dbReference type="Proteomes" id="UP000644610">
    <property type="component" value="Unassembled WGS sequence"/>
</dbReference>